<evidence type="ECO:0000313" key="4">
    <source>
        <dbReference type="Proteomes" id="UP000471640"/>
    </source>
</evidence>
<dbReference type="InterPro" id="IPR024465">
    <property type="entry name" value="DUF2399"/>
</dbReference>
<dbReference type="InterPro" id="IPR024466">
    <property type="entry name" value="CHP02679_N"/>
</dbReference>
<dbReference type="NCBIfam" id="TIGR02679">
    <property type="entry name" value="TIGR02679 family protein"/>
    <property type="match status" value="1"/>
</dbReference>
<proteinExistence type="predicted"/>
<dbReference type="EMBL" id="JAAIJR010000023">
    <property type="protein sequence ID" value="NEX20174.1"/>
    <property type="molecule type" value="Genomic_DNA"/>
</dbReference>
<comment type="caution">
    <text evidence="3">The sequence shown here is derived from an EMBL/GenBank/DDBJ whole genome shotgun (WGS) entry which is preliminary data.</text>
</comment>
<feature type="domain" description="DUF2399" evidence="1">
    <location>
        <begin position="263"/>
        <end position="411"/>
    </location>
</feature>
<evidence type="ECO:0000313" key="3">
    <source>
        <dbReference type="EMBL" id="NEX20174.1"/>
    </source>
</evidence>
<dbReference type="AlphaFoldDB" id="A0A6P1DWU9"/>
<evidence type="ECO:0000259" key="1">
    <source>
        <dbReference type="Pfam" id="PF09664"/>
    </source>
</evidence>
<organism evidence="3 4">
    <name type="scientific">Thiorhodococcus mannitoliphagus</name>
    <dbReference type="NCBI Taxonomy" id="329406"/>
    <lineage>
        <taxon>Bacteria</taxon>
        <taxon>Pseudomonadati</taxon>
        <taxon>Pseudomonadota</taxon>
        <taxon>Gammaproteobacteria</taxon>
        <taxon>Chromatiales</taxon>
        <taxon>Chromatiaceae</taxon>
        <taxon>Thiorhodococcus</taxon>
    </lineage>
</organism>
<evidence type="ECO:0000259" key="2">
    <source>
        <dbReference type="Pfam" id="PF11796"/>
    </source>
</evidence>
<sequence length="427" mass="46118">MTHSHLCSDPPGVDLPRLKALLDRPELARIMQAVRVGLERGGAERVSIANPTEQERRALDELLGRRPSSGNRLGLPLQHLEDILQRADLAPTLRTAIEALGGPLRNLGAEREDRQRAWRQVFDRQGAEAKRLDATTWLAALEREGLLKRLADQDPARAERLLRQALSVLQCLPQRGKTLSTLAADCLGDAHGLDEGRPVATLVKRALCVDDQTRSTDELWAAAGVLVGGGISSTVLALNLPAAGDGASAAIIRTAAGSGEPLYLTLRQLLRDPPIWTPGATPISICENPAVVAEAANALGLNCTPLICTRGQPSAAVITLLNQLVEAGARLRYHGDFDWPGIRIANGIIDRHGAVPWRMDAADYLEAADSGKALTDELVIAAWDPELSRAMRARGQVIEEERVIQAILSDLDSPVKVDSAPEWKRQC</sequence>
<keyword evidence="4" id="KW-1185">Reference proteome</keyword>
<dbReference type="Pfam" id="PF09664">
    <property type="entry name" value="DUF2399"/>
    <property type="match status" value="1"/>
</dbReference>
<reference evidence="3 4" key="2">
    <citation type="submission" date="2020-02" db="EMBL/GenBank/DDBJ databases">
        <title>Genome sequences of Thiorhodococcus mannitoliphagus and Thiorhodococcus minor, purple sulfur photosynthetic bacteria in the gammaproteobacterial family, Chromatiaceae.</title>
        <authorList>
            <person name="Aviles F.A."/>
            <person name="Meyer T.E."/>
            <person name="Kyndt J.A."/>
        </authorList>
    </citation>
    <scope>NUCLEOTIDE SEQUENCE [LARGE SCALE GENOMIC DNA]</scope>
    <source>
        <strain evidence="3 4">DSM 18266</strain>
    </source>
</reference>
<dbReference type="Pfam" id="PF11796">
    <property type="entry name" value="DUF3323"/>
    <property type="match status" value="1"/>
</dbReference>
<dbReference type="Proteomes" id="UP000471640">
    <property type="component" value="Unassembled WGS sequence"/>
</dbReference>
<reference evidence="4" key="1">
    <citation type="journal article" date="2020" name="Microbiol. Resour. Announc.">
        <title>Draft Genome Sequences of Thiorhodococcus mannitoliphagus and Thiorhodococcus minor, Purple Sulfur Photosynthetic Bacteria in the Gammaproteobacterial Family Chromatiaceae.</title>
        <authorList>
            <person name="Aviles F.A."/>
            <person name="Meyer T.E."/>
            <person name="Kyndt J.A."/>
        </authorList>
    </citation>
    <scope>NUCLEOTIDE SEQUENCE [LARGE SCALE GENOMIC DNA]</scope>
    <source>
        <strain evidence="4">DSM 18266</strain>
    </source>
</reference>
<feature type="domain" description="Conserved hypothetical protein CHP02679 N terminus" evidence="2">
    <location>
        <begin position="45"/>
        <end position="242"/>
    </location>
</feature>
<protein>
    <submittedName>
        <fullName evidence="3">TIGR02679 family protein</fullName>
    </submittedName>
</protein>
<name>A0A6P1DWU9_9GAMM</name>
<accession>A0A6P1DWU9</accession>
<gene>
    <name evidence="3" type="ORF">G3480_07575</name>
</gene>
<dbReference type="InterPro" id="IPR013495">
    <property type="entry name" value="CHP02679"/>
</dbReference>